<dbReference type="Proteomes" id="UP001297581">
    <property type="component" value="Unassembled WGS sequence"/>
</dbReference>
<dbReference type="EMBL" id="JAKUDL010000001">
    <property type="protein sequence ID" value="MCH4293053.1"/>
    <property type="molecule type" value="Genomic_DNA"/>
</dbReference>
<reference evidence="1 2" key="1">
    <citation type="submission" date="2022-02" db="EMBL/GenBank/DDBJ databases">
        <title>The genome sequence of Shewanella sp. 3B26.</title>
        <authorList>
            <person name="Du J."/>
        </authorList>
    </citation>
    <scope>NUCLEOTIDE SEQUENCE [LARGE SCALE GENOMIC DNA]</scope>
    <source>
        <strain evidence="1 2">3B26</strain>
    </source>
</reference>
<evidence type="ECO:0000313" key="1">
    <source>
        <dbReference type="EMBL" id="MCH4293053.1"/>
    </source>
</evidence>
<accession>A0AAJ1BE88</accession>
<dbReference type="RefSeq" id="WP_240589669.1">
    <property type="nucleotide sequence ID" value="NZ_JAKUDL010000001.1"/>
</dbReference>
<dbReference type="AlphaFoldDB" id="A0AAJ1BE88"/>
<sequence>MDRYKLSSEELDSFKELFAIEQGDELPDAHRLTITTEVPELVARLLGKAKLTLLAEVSHYKLFFPLSMHIDELGQFSPELGIPEVLDTRGSERSWRLTDLDGVVVKATEGGKPLQVLSLSSSGVTLKEQGELESAGEMQLELPGGELVPLAVEPVRNENGVVAARILASREAREALRRFLFGRHRALYADLYKDLTPG</sequence>
<organism evidence="1 2">
    <name type="scientific">Shewanella zhuhaiensis</name>
    <dbReference type="NCBI Taxonomy" id="2919576"/>
    <lineage>
        <taxon>Bacteria</taxon>
        <taxon>Pseudomonadati</taxon>
        <taxon>Pseudomonadota</taxon>
        <taxon>Gammaproteobacteria</taxon>
        <taxon>Alteromonadales</taxon>
        <taxon>Shewanellaceae</taxon>
        <taxon>Shewanella</taxon>
    </lineage>
</organism>
<keyword evidence="2" id="KW-1185">Reference proteome</keyword>
<name>A0AAJ1BE88_9GAMM</name>
<evidence type="ECO:0000313" key="2">
    <source>
        <dbReference type="Proteomes" id="UP001297581"/>
    </source>
</evidence>
<evidence type="ECO:0008006" key="3">
    <source>
        <dbReference type="Google" id="ProtNLM"/>
    </source>
</evidence>
<comment type="caution">
    <text evidence="1">The sequence shown here is derived from an EMBL/GenBank/DDBJ whole genome shotgun (WGS) entry which is preliminary data.</text>
</comment>
<gene>
    <name evidence="1" type="ORF">MJ923_01880</name>
</gene>
<protein>
    <recommendedName>
        <fullName evidence="3">PilZ domain-containing protein</fullName>
    </recommendedName>
</protein>
<proteinExistence type="predicted"/>